<reference evidence="2" key="1">
    <citation type="submission" date="2023-04" db="EMBL/GenBank/DDBJ databases">
        <title>Chromosome-level genome of Chaenocephalus aceratus.</title>
        <authorList>
            <person name="Park H."/>
        </authorList>
    </citation>
    <scope>NUCLEOTIDE SEQUENCE</scope>
    <source>
        <strain evidence="2">DE</strain>
        <tissue evidence="2">Muscle</tissue>
    </source>
</reference>
<evidence type="ECO:0000256" key="1">
    <source>
        <dbReference type="SAM" id="MobiDB-lite"/>
    </source>
</evidence>
<organism evidence="2 3">
    <name type="scientific">Dissostichus eleginoides</name>
    <name type="common">Patagonian toothfish</name>
    <name type="synonym">Dissostichus amissus</name>
    <dbReference type="NCBI Taxonomy" id="100907"/>
    <lineage>
        <taxon>Eukaryota</taxon>
        <taxon>Metazoa</taxon>
        <taxon>Chordata</taxon>
        <taxon>Craniata</taxon>
        <taxon>Vertebrata</taxon>
        <taxon>Euteleostomi</taxon>
        <taxon>Actinopterygii</taxon>
        <taxon>Neopterygii</taxon>
        <taxon>Teleostei</taxon>
        <taxon>Neoteleostei</taxon>
        <taxon>Acanthomorphata</taxon>
        <taxon>Eupercaria</taxon>
        <taxon>Perciformes</taxon>
        <taxon>Notothenioidei</taxon>
        <taxon>Nototheniidae</taxon>
        <taxon>Dissostichus</taxon>
    </lineage>
</organism>
<comment type="caution">
    <text evidence="2">The sequence shown here is derived from an EMBL/GenBank/DDBJ whole genome shotgun (WGS) entry which is preliminary data.</text>
</comment>
<sequence>MSRDISETEHMCRNGAISGREACRPWCGGNFNPNLGSSSSPDDDRHSGTNNPCQKIVGQRPQSVQYVKAVKAKLDGRVFAGESAAPLPTALRYGKGLEMRPIFTRTVCHSHHASATLIDDWDREVLFCKPVTPVADLV</sequence>
<gene>
    <name evidence="2" type="ORF">KUDE01_029898</name>
</gene>
<dbReference type="Proteomes" id="UP001228049">
    <property type="component" value="Unassembled WGS sequence"/>
</dbReference>
<evidence type="ECO:0000313" key="2">
    <source>
        <dbReference type="EMBL" id="KAK1886181.1"/>
    </source>
</evidence>
<dbReference type="AlphaFoldDB" id="A0AAD9BMI5"/>
<accession>A0AAD9BMI5</accession>
<keyword evidence="3" id="KW-1185">Reference proteome</keyword>
<evidence type="ECO:0000313" key="3">
    <source>
        <dbReference type="Proteomes" id="UP001228049"/>
    </source>
</evidence>
<name>A0AAD9BMI5_DISEL</name>
<feature type="region of interest" description="Disordered" evidence="1">
    <location>
        <begin position="34"/>
        <end position="57"/>
    </location>
</feature>
<proteinExistence type="predicted"/>
<protein>
    <submittedName>
        <fullName evidence="2">Mitochondrial group I intron splicing factor CCM1</fullName>
    </submittedName>
</protein>
<dbReference type="EMBL" id="JASDAP010000020">
    <property type="protein sequence ID" value="KAK1886181.1"/>
    <property type="molecule type" value="Genomic_DNA"/>
</dbReference>